<evidence type="ECO:0000259" key="4">
    <source>
        <dbReference type="PROSITE" id="PS50893"/>
    </source>
</evidence>
<dbReference type="InterPro" id="IPR003593">
    <property type="entry name" value="AAA+_ATPase"/>
</dbReference>
<accession>A0A967KC07</accession>
<feature type="domain" description="ABC transporter" evidence="4">
    <location>
        <begin position="15"/>
        <end position="241"/>
    </location>
</feature>
<dbReference type="InterPro" id="IPR056778">
    <property type="entry name" value="UPF0261_C"/>
</dbReference>
<keyword evidence="6" id="KW-1185">Reference proteome</keyword>
<dbReference type="Pfam" id="PF23189">
    <property type="entry name" value="UPF0261_C"/>
    <property type="match status" value="1"/>
</dbReference>
<dbReference type="CDD" id="cd15488">
    <property type="entry name" value="Tm-1-like"/>
    <property type="match status" value="1"/>
</dbReference>
<organism evidence="5 6">
    <name type="scientific">Pelagibius litoralis</name>
    <dbReference type="NCBI Taxonomy" id="374515"/>
    <lineage>
        <taxon>Bacteria</taxon>
        <taxon>Pseudomonadati</taxon>
        <taxon>Pseudomonadota</taxon>
        <taxon>Alphaproteobacteria</taxon>
        <taxon>Rhodospirillales</taxon>
        <taxon>Rhodovibrionaceae</taxon>
        <taxon>Pelagibius</taxon>
    </lineage>
</organism>
<dbReference type="InterPro" id="IPR027417">
    <property type="entry name" value="P-loop_NTPase"/>
</dbReference>
<evidence type="ECO:0000256" key="2">
    <source>
        <dbReference type="ARBA" id="ARBA00022840"/>
    </source>
</evidence>
<dbReference type="Proteomes" id="UP000761264">
    <property type="component" value="Unassembled WGS sequence"/>
</dbReference>
<name>A0A967KC07_9PROT</name>
<dbReference type="NCBIfam" id="NF002674">
    <property type="entry name" value="PRK02399.1-2"/>
    <property type="match status" value="1"/>
</dbReference>
<dbReference type="InterPro" id="IPR003439">
    <property type="entry name" value="ABC_transporter-like_ATP-bd"/>
</dbReference>
<feature type="compositionally biased region" description="Low complexity" evidence="3">
    <location>
        <begin position="256"/>
        <end position="269"/>
    </location>
</feature>
<dbReference type="InterPro" id="IPR051353">
    <property type="entry name" value="Tobamovirus_resist_UPF0261"/>
</dbReference>
<dbReference type="GO" id="GO:0016887">
    <property type="term" value="F:ATP hydrolysis activity"/>
    <property type="evidence" value="ECO:0007669"/>
    <property type="project" value="InterPro"/>
</dbReference>
<dbReference type="SMART" id="SM00382">
    <property type="entry name" value="AAA"/>
    <property type="match status" value="1"/>
</dbReference>
<dbReference type="Gene3D" id="3.40.50.12020">
    <property type="entry name" value="Uncharacterised protein family UPF0261, NN domain"/>
    <property type="match status" value="1"/>
</dbReference>
<protein>
    <submittedName>
        <fullName evidence="5">ABC transporter permease</fullName>
    </submittedName>
</protein>
<dbReference type="GO" id="GO:0005524">
    <property type="term" value="F:ATP binding"/>
    <property type="evidence" value="ECO:0007669"/>
    <property type="project" value="UniProtKB-KW"/>
</dbReference>
<reference evidence="5" key="1">
    <citation type="submission" date="2020-03" db="EMBL/GenBank/DDBJ databases">
        <title>Genome of Pelagibius litoralis DSM 21314T.</title>
        <authorList>
            <person name="Wang G."/>
        </authorList>
    </citation>
    <scope>NUCLEOTIDE SEQUENCE</scope>
    <source>
        <strain evidence="5">DSM 21314</strain>
    </source>
</reference>
<dbReference type="Pfam" id="PF06792">
    <property type="entry name" value="UPF0261"/>
    <property type="match status" value="1"/>
</dbReference>
<comment type="caution">
    <text evidence="5">The sequence shown here is derived from an EMBL/GenBank/DDBJ whole genome shotgun (WGS) entry which is preliminary data.</text>
</comment>
<sequence length="760" mass="81479">MAERDHRRANDRAVLQIRDLHVYYGQSHALQGVNLSLETGVHAVVGRNGMGKTTLCNTIMGLLKPQRGSIRFEGTEIAGLAPHRIAAKGIGYTPQGRRLWPSLTVDEHLRLSQSGGNWSIERIYDNFPRLAERRRNGAAQLSGGEQQMLAISRALLQDPRLLVLDEPTEGLAPVVVEQVEQLLARLAEEEDVSILLIEQNIAVATSISKDVAIMVNGRINRVIPARQLAGDRTLQERLLGVGRHSHEDLDLEVPAEEAAPSAEAETVEAPTAVETAEMPVASAPEPARPSSLVYVPPTRWSSAAWQEGKGPQESLPRPGGDQTPLRPFDAKPEPLFKEPPTPLGALFGEEVYVAGTFDTKGAELTYIRNCLLDSGLQAVRTVDLSTSGKPSSADVPPHMVAAYHPSGGSAVFTGDRGASVGAMALAFRNWIQRQRGIGGIISAGGSGGTALATPAMRSLPIGIPKVMISTVASGDVGQYVGPTDIMMMYSVTDVQGLNQISRRVLANGAKAFAGMVGDVGKSSAAQAEEVEKPGLGLTMFGVTTTAIQQITAQLEDRYDCLVFHATGTGGRSMEKLADSGLLAAVVDLTTTEVCDMMMGGVFAADEDRFGAFIRTGIPYVGSLGALDMVNFGAPDTVPERYRDRLFVEHNPQVTLMRTTAAENARMGEWIAGRLNEMTGPVRFLIPEGGVSALDAPGQPFHDPQADRALFDALAGRFQETATRRLIRTPYNINDPAFADAVVAALEEINPTKRTSRYAAF</sequence>
<dbReference type="Gene3D" id="3.40.50.12030">
    <property type="entry name" value="Uncharacterised protein family UPF0261, NC domain"/>
    <property type="match status" value="1"/>
</dbReference>
<gene>
    <name evidence="5" type="ORF">HBA54_12540</name>
</gene>
<feature type="region of interest" description="Disordered" evidence="3">
    <location>
        <begin position="245"/>
        <end position="269"/>
    </location>
</feature>
<evidence type="ECO:0000256" key="1">
    <source>
        <dbReference type="ARBA" id="ARBA00022741"/>
    </source>
</evidence>
<dbReference type="AlphaFoldDB" id="A0A967KC07"/>
<dbReference type="InterPro" id="IPR044122">
    <property type="entry name" value="UPF0261_N"/>
</dbReference>
<dbReference type="Gene3D" id="3.40.50.300">
    <property type="entry name" value="P-loop containing nucleotide triphosphate hydrolases"/>
    <property type="match status" value="1"/>
</dbReference>
<dbReference type="InterPro" id="IPR017871">
    <property type="entry name" value="ABC_transporter-like_CS"/>
</dbReference>
<dbReference type="RefSeq" id="WP_167224968.1">
    <property type="nucleotide sequence ID" value="NZ_JAAQPH010000008.1"/>
</dbReference>
<dbReference type="CDD" id="cd03224">
    <property type="entry name" value="ABC_TM1139_LivF_branched"/>
    <property type="match status" value="1"/>
</dbReference>
<proteinExistence type="predicted"/>
<evidence type="ECO:0000256" key="3">
    <source>
        <dbReference type="SAM" id="MobiDB-lite"/>
    </source>
</evidence>
<keyword evidence="2" id="KW-0067">ATP-binding</keyword>
<dbReference type="PANTHER" id="PTHR31862">
    <property type="entry name" value="UPF0261 DOMAIN PROTEIN (AFU_ORTHOLOGUE AFUA_1G10120)"/>
    <property type="match status" value="1"/>
</dbReference>
<keyword evidence="1" id="KW-0547">Nucleotide-binding</keyword>
<dbReference type="EMBL" id="JAAQPH010000008">
    <property type="protein sequence ID" value="NIA69420.1"/>
    <property type="molecule type" value="Genomic_DNA"/>
</dbReference>
<evidence type="ECO:0000313" key="6">
    <source>
        <dbReference type="Proteomes" id="UP000761264"/>
    </source>
</evidence>
<dbReference type="Pfam" id="PF00005">
    <property type="entry name" value="ABC_tran"/>
    <property type="match status" value="1"/>
</dbReference>
<evidence type="ECO:0000313" key="5">
    <source>
        <dbReference type="EMBL" id="NIA69420.1"/>
    </source>
</evidence>
<dbReference type="SUPFAM" id="SSF52540">
    <property type="entry name" value="P-loop containing nucleoside triphosphate hydrolases"/>
    <property type="match status" value="1"/>
</dbReference>
<dbReference type="PROSITE" id="PS50893">
    <property type="entry name" value="ABC_TRANSPORTER_2"/>
    <property type="match status" value="1"/>
</dbReference>
<dbReference type="PROSITE" id="PS00211">
    <property type="entry name" value="ABC_TRANSPORTER_1"/>
    <property type="match status" value="1"/>
</dbReference>
<dbReference type="NCBIfam" id="NF002673">
    <property type="entry name" value="PRK02399.1-1"/>
    <property type="match status" value="1"/>
</dbReference>
<feature type="region of interest" description="Disordered" evidence="3">
    <location>
        <begin position="303"/>
        <end position="324"/>
    </location>
</feature>
<dbReference type="PANTHER" id="PTHR31862:SF1">
    <property type="entry name" value="UPF0261 DOMAIN PROTEIN (AFU_ORTHOLOGUE AFUA_1G10120)"/>
    <property type="match status" value="1"/>
</dbReference>